<comment type="caution">
    <text evidence="2">The sequence shown here is derived from an EMBL/GenBank/DDBJ whole genome shotgun (WGS) entry which is preliminary data.</text>
</comment>
<dbReference type="Proteomes" id="UP000276133">
    <property type="component" value="Unassembled WGS sequence"/>
</dbReference>
<evidence type="ECO:0000256" key="1">
    <source>
        <dbReference type="SAM" id="MobiDB-lite"/>
    </source>
</evidence>
<dbReference type="AlphaFoldDB" id="A0A3M7R6F1"/>
<gene>
    <name evidence="2" type="ORF">BpHYR1_004165</name>
</gene>
<feature type="region of interest" description="Disordered" evidence="1">
    <location>
        <begin position="59"/>
        <end position="82"/>
    </location>
</feature>
<feature type="non-terminal residue" evidence="2">
    <location>
        <position position="1"/>
    </location>
</feature>
<evidence type="ECO:0000313" key="2">
    <source>
        <dbReference type="EMBL" id="RNA19029.1"/>
    </source>
</evidence>
<protein>
    <submittedName>
        <fullName evidence="2">Uncharacterized protein</fullName>
    </submittedName>
</protein>
<organism evidence="2 3">
    <name type="scientific">Brachionus plicatilis</name>
    <name type="common">Marine rotifer</name>
    <name type="synonym">Brachionus muelleri</name>
    <dbReference type="NCBI Taxonomy" id="10195"/>
    <lineage>
        <taxon>Eukaryota</taxon>
        <taxon>Metazoa</taxon>
        <taxon>Spiralia</taxon>
        <taxon>Gnathifera</taxon>
        <taxon>Rotifera</taxon>
        <taxon>Eurotatoria</taxon>
        <taxon>Monogononta</taxon>
        <taxon>Pseudotrocha</taxon>
        <taxon>Ploima</taxon>
        <taxon>Brachionidae</taxon>
        <taxon>Brachionus</taxon>
    </lineage>
</organism>
<dbReference type="EMBL" id="REGN01004118">
    <property type="protein sequence ID" value="RNA19029.1"/>
    <property type="molecule type" value="Genomic_DNA"/>
</dbReference>
<proteinExistence type="predicted"/>
<evidence type="ECO:0000313" key="3">
    <source>
        <dbReference type="Proteomes" id="UP000276133"/>
    </source>
</evidence>
<keyword evidence="3" id="KW-1185">Reference proteome</keyword>
<reference evidence="2 3" key="1">
    <citation type="journal article" date="2018" name="Sci. Rep.">
        <title>Genomic signatures of local adaptation to the degree of environmental predictability in rotifers.</title>
        <authorList>
            <person name="Franch-Gras L."/>
            <person name="Hahn C."/>
            <person name="Garcia-Roger E.M."/>
            <person name="Carmona M.J."/>
            <person name="Serra M."/>
            <person name="Gomez A."/>
        </authorList>
    </citation>
    <scope>NUCLEOTIDE SEQUENCE [LARGE SCALE GENOMIC DNA]</scope>
    <source>
        <strain evidence="2">HYR1</strain>
    </source>
</reference>
<sequence>NGVVEVTSSSSIRFSTATTTYALSTAIKGWGLMASTVHQGTPELVIVQLSASWFATARHAPTSSRTGPQDISKYKQKGKWLL</sequence>
<name>A0A3M7R6F1_BRAPC</name>
<accession>A0A3M7R6F1</accession>